<accession>A0ABX7YI34</accession>
<name>A0ABX7YI34_9STRE</name>
<evidence type="ECO:0000313" key="1">
    <source>
        <dbReference type="EMBL" id="QUE53441.1"/>
    </source>
</evidence>
<dbReference type="EMBL" id="CP073084">
    <property type="protein sequence ID" value="QUE53441.1"/>
    <property type="molecule type" value="Genomic_DNA"/>
</dbReference>
<evidence type="ECO:0000313" key="2">
    <source>
        <dbReference type="Proteomes" id="UP000677616"/>
    </source>
</evidence>
<dbReference type="RefSeq" id="WP_212569630.1">
    <property type="nucleotide sequence ID" value="NZ_CP073084.1"/>
</dbReference>
<protein>
    <submittedName>
        <fullName evidence="1">Uncharacterized protein</fullName>
    </submittedName>
</protein>
<proteinExistence type="predicted"/>
<keyword evidence="2" id="KW-1185">Reference proteome</keyword>
<dbReference type="Proteomes" id="UP000677616">
    <property type="component" value="Chromosome"/>
</dbReference>
<reference evidence="1 2" key="1">
    <citation type="submission" date="2021-04" db="EMBL/GenBank/DDBJ databases">
        <title>Complete genome sequence of a novel Streptococcus species.</title>
        <authorList>
            <person name="Teng J.L.L."/>
        </authorList>
    </citation>
    <scope>NUCLEOTIDE SEQUENCE [LARGE SCALE GENOMIC DNA]</scope>
    <source>
        <strain evidence="1 2">HKU75</strain>
    </source>
</reference>
<organism evidence="1 2">
    <name type="scientific">Streptococcus oriscaviae</name>
    <dbReference type="NCBI Taxonomy" id="2781599"/>
    <lineage>
        <taxon>Bacteria</taxon>
        <taxon>Bacillati</taxon>
        <taxon>Bacillota</taxon>
        <taxon>Bacilli</taxon>
        <taxon>Lactobacillales</taxon>
        <taxon>Streptococcaceae</taxon>
        <taxon>Streptococcus</taxon>
    </lineage>
</organism>
<gene>
    <name evidence="1" type="ORF">INT76_06040</name>
</gene>
<sequence>MTRQELVKETMQLRNLTEWEANAIINLLEAQHIIAFSSDNQLGCNLQKFSMGD</sequence>